<dbReference type="EMBL" id="JANTYZ010000011">
    <property type="protein sequence ID" value="MCS3866329.1"/>
    <property type="molecule type" value="Genomic_DNA"/>
</dbReference>
<name>A0A9X2U3R3_9BACT</name>
<organism evidence="1 2">
    <name type="scientific">Salinibacter ruber</name>
    <dbReference type="NCBI Taxonomy" id="146919"/>
    <lineage>
        <taxon>Bacteria</taxon>
        <taxon>Pseudomonadati</taxon>
        <taxon>Rhodothermota</taxon>
        <taxon>Rhodothermia</taxon>
        <taxon>Rhodothermales</taxon>
        <taxon>Salinibacteraceae</taxon>
        <taxon>Salinibacter</taxon>
    </lineage>
</organism>
<gene>
    <name evidence="1" type="ORF">GGP82_002902</name>
</gene>
<dbReference type="RefSeq" id="WP_259084001.1">
    <property type="nucleotide sequence ID" value="NZ_JANTYZ010000011.1"/>
</dbReference>
<dbReference type="Proteomes" id="UP001155034">
    <property type="component" value="Unassembled WGS sequence"/>
</dbReference>
<evidence type="ECO:0000313" key="2">
    <source>
        <dbReference type="Proteomes" id="UP001155034"/>
    </source>
</evidence>
<dbReference type="AlphaFoldDB" id="A0A9X2U3R3"/>
<evidence type="ECO:0000313" key="1">
    <source>
        <dbReference type="EMBL" id="MCS3866329.1"/>
    </source>
</evidence>
<protein>
    <submittedName>
        <fullName evidence="1">Uncharacterized protein</fullName>
    </submittedName>
</protein>
<accession>A0A9X2U3R3</accession>
<reference evidence="1" key="1">
    <citation type="submission" date="2022-08" db="EMBL/GenBank/DDBJ databases">
        <title>Genomic Encyclopedia of Type Strains, Phase V (KMG-V): Genome sequencing to study the core and pangenomes of soil and plant-associated prokaryotes.</title>
        <authorList>
            <person name="Whitman W."/>
        </authorList>
    </citation>
    <scope>NUCLEOTIDE SEQUENCE</scope>
    <source>
        <strain evidence="1">SP2016B</strain>
    </source>
</reference>
<proteinExistence type="predicted"/>
<comment type="caution">
    <text evidence="1">The sequence shown here is derived from an EMBL/GenBank/DDBJ whole genome shotgun (WGS) entry which is preliminary data.</text>
</comment>
<sequence length="100" mass="11823">MSDLVPDEDLPISDDEIRNLSTRQVSVLVGKLRDNPNVSIPEWWTKSHLKDLLGRDISDKAWSCFRDWYHRLHDDVYDGLPDDIERFDWDNPVQFVESHT</sequence>